<evidence type="ECO:0000313" key="2">
    <source>
        <dbReference type="Proteomes" id="UP001231915"/>
    </source>
</evidence>
<protein>
    <submittedName>
        <fullName evidence="1">Uncharacterized protein</fullName>
    </submittedName>
</protein>
<name>A0ABT7ENR1_9GAMM</name>
<organism evidence="1 2">
    <name type="scientific">Pseudoalteromonas obscura</name>
    <dbReference type="NCBI Taxonomy" id="3048491"/>
    <lineage>
        <taxon>Bacteria</taxon>
        <taxon>Pseudomonadati</taxon>
        <taxon>Pseudomonadota</taxon>
        <taxon>Gammaproteobacteria</taxon>
        <taxon>Alteromonadales</taxon>
        <taxon>Pseudoalteromonadaceae</taxon>
        <taxon>Pseudoalteromonas</taxon>
    </lineage>
</organism>
<reference evidence="1 2" key="1">
    <citation type="submission" date="2023-05" db="EMBL/GenBank/DDBJ databases">
        <title>Pseudoalteromonas ardens sp. nov., Pseudoalteromonas obscura sp. nov., and Pseudoalteromonas umbrosa sp. nov., isolated from the coral Montipora capitata.</title>
        <authorList>
            <person name="Thomas E.M."/>
            <person name="Smith E.M."/>
            <person name="Papke E."/>
            <person name="Shlafstein M.D."/>
            <person name="Oline D.K."/>
            <person name="Videau P."/>
            <person name="Saw J.H."/>
            <person name="Strangman W.K."/>
            <person name="Ushijima B."/>
        </authorList>
    </citation>
    <scope>NUCLEOTIDE SEQUENCE [LARGE SCALE GENOMIC DNA]</scope>
    <source>
        <strain evidence="1 2">P94</strain>
    </source>
</reference>
<dbReference type="Proteomes" id="UP001231915">
    <property type="component" value="Unassembled WGS sequence"/>
</dbReference>
<accession>A0ABT7ENR1</accession>
<keyword evidence="2" id="KW-1185">Reference proteome</keyword>
<dbReference type="RefSeq" id="WP_284137862.1">
    <property type="nucleotide sequence ID" value="NZ_JASJUT010000007.1"/>
</dbReference>
<comment type="caution">
    <text evidence="1">The sequence shown here is derived from an EMBL/GenBank/DDBJ whole genome shotgun (WGS) entry which is preliminary data.</text>
</comment>
<evidence type="ECO:0000313" key="1">
    <source>
        <dbReference type="EMBL" id="MDK2596682.1"/>
    </source>
</evidence>
<proteinExistence type="predicted"/>
<sequence>MPNTRTIQFELYTHTDPLFPIGKASALDEIVFDTQGEELVLDCLLPSDAVSGNKLIITATHLDARYVNFSGRLQLDDMDIMRGSVELILQGSGQAGSYMTQLSLIGDTGGVKNIVDAQVELTHPLHGKDTVEQSSKSNQPFFKTLSTKLSELKNDVLNGLALQR</sequence>
<gene>
    <name evidence="1" type="ORF">QNM18_16655</name>
</gene>
<dbReference type="EMBL" id="JASJUT010000007">
    <property type="protein sequence ID" value="MDK2596682.1"/>
    <property type="molecule type" value="Genomic_DNA"/>
</dbReference>